<proteinExistence type="predicted"/>
<accession>A0A846XIX6</accession>
<dbReference type="EMBL" id="JAAXOO010000005">
    <property type="protein sequence ID" value="NKY35467.1"/>
    <property type="molecule type" value="Genomic_DNA"/>
</dbReference>
<comment type="caution">
    <text evidence="1">The sequence shown here is derived from an EMBL/GenBank/DDBJ whole genome shotgun (WGS) entry which is preliminary data.</text>
</comment>
<evidence type="ECO:0008006" key="3">
    <source>
        <dbReference type="Google" id="ProtNLM"/>
    </source>
</evidence>
<name>A0A846XIX6_9NOCA</name>
<evidence type="ECO:0000313" key="2">
    <source>
        <dbReference type="Proteomes" id="UP000565715"/>
    </source>
</evidence>
<dbReference type="Proteomes" id="UP000565715">
    <property type="component" value="Unassembled WGS sequence"/>
</dbReference>
<evidence type="ECO:0000313" key="1">
    <source>
        <dbReference type="EMBL" id="NKY35467.1"/>
    </source>
</evidence>
<organism evidence="1 2">
    <name type="scientific">Nocardia speluncae</name>
    <dbReference type="NCBI Taxonomy" id="419477"/>
    <lineage>
        <taxon>Bacteria</taxon>
        <taxon>Bacillati</taxon>
        <taxon>Actinomycetota</taxon>
        <taxon>Actinomycetes</taxon>
        <taxon>Mycobacteriales</taxon>
        <taxon>Nocardiaceae</taxon>
        <taxon>Nocardia</taxon>
    </lineage>
</organism>
<dbReference type="RefSeq" id="WP_068042010.1">
    <property type="nucleotide sequence ID" value="NZ_JAAXOO010000005.1"/>
</dbReference>
<sequence>MTSPLQVDIDLLDKAAQSVRGAEQVLTDAMASMAEDGHGDIGTTELNDAADSFRTRWKFGIERIGDAAAVTADGITACANAYRQLDDAVAAALGETGNAISSRPTVQITDL</sequence>
<dbReference type="AlphaFoldDB" id="A0A846XIX6"/>
<reference evidence="1 2" key="1">
    <citation type="submission" date="2020-04" db="EMBL/GenBank/DDBJ databases">
        <title>MicrobeNet Type strains.</title>
        <authorList>
            <person name="Nicholson A.C."/>
        </authorList>
    </citation>
    <scope>NUCLEOTIDE SEQUENCE [LARGE SCALE GENOMIC DNA]</scope>
    <source>
        <strain evidence="1 2">DSM 45078</strain>
    </source>
</reference>
<gene>
    <name evidence="1" type="ORF">HGA13_20685</name>
</gene>
<protein>
    <recommendedName>
        <fullName evidence="3">Excreted virulence factor EspC (Type VII ESX diderm)</fullName>
    </recommendedName>
</protein>
<keyword evidence="2" id="KW-1185">Reference proteome</keyword>